<keyword evidence="2" id="KW-0012">Acyltransferase</keyword>
<dbReference type="SUPFAM" id="SSF51161">
    <property type="entry name" value="Trimeric LpxA-like enzymes"/>
    <property type="match status" value="1"/>
</dbReference>
<dbReference type="PANTHER" id="PTHR43584:SF8">
    <property type="entry name" value="N-ACETYLMURAMATE ALPHA-1-PHOSPHATE URIDYLYLTRANSFERASE"/>
    <property type="match status" value="1"/>
</dbReference>
<sequence length="387" mass="42575">MSIVLFDNIDRKHLYPLNNACANAKLRTGICTAIERWQLHAGSNVYVHTDAYLAPLYETIPPDIHYWIDAAILPDAKLAERILALKEGEALFSNNTLVAGCARLDAAKVTAEDLHTFFTKQHDCGSIRKLVHGWDIFEYNDVMLREDFDLLRHQKTSLPIPANCQVINAGNIFIEEGASLNFATINATAGPVYIGRNAVVMEGCLIRGPFAMCSDSVLKMGAKIYGATTLGPYCVAGGEIKNAVLQGYSNKAHDGYLGDAVIGRWCNLGAGTSNSNVKNTGSIVKMWNKVAHDYVEANMKCGFVMGDYSRTAINSSINTGSVIGTCCNIFGDGLLPKYIPDFQWGGKGITKYELEKSFKDIDNWKKMKGRSLTDAEKKVLQYIFETT</sequence>
<accession>A0A931MDF1</accession>
<dbReference type="InterPro" id="IPR011004">
    <property type="entry name" value="Trimer_LpxA-like_sf"/>
</dbReference>
<comment type="caution">
    <text evidence="3">The sequence shown here is derived from an EMBL/GenBank/DDBJ whole genome shotgun (WGS) entry which is preliminary data.</text>
</comment>
<dbReference type="EMBL" id="JADWYR010000003">
    <property type="protein sequence ID" value="MBG9378651.1"/>
    <property type="molecule type" value="Genomic_DNA"/>
</dbReference>
<name>A0A931MDF1_9BACT</name>
<dbReference type="Gene3D" id="2.160.10.10">
    <property type="entry name" value="Hexapeptide repeat proteins"/>
    <property type="match status" value="1"/>
</dbReference>
<gene>
    <name evidence="3" type="ORF">I5907_20635</name>
</gene>
<protein>
    <submittedName>
        <fullName evidence="3">Glucose-1-phosphate thymidylyltransferase</fullName>
    </submittedName>
</protein>
<dbReference type="InterPro" id="IPR050065">
    <property type="entry name" value="GlmU-like"/>
</dbReference>
<keyword evidence="4" id="KW-1185">Reference proteome</keyword>
<evidence type="ECO:0000313" key="3">
    <source>
        <dbReference type="EMBL" id="MBG9378651.1"/>
    </source>
</evidence>
<reference evidence="3" key="1">
    <citation type="submission" date="2020-11" db="EMBL/GenBank/DDBJ databases">
        <title>Bacterial whole genome sequence for Panacibacter sp. DH6.</title>
        <authorList>
            <person name="Le V."/>
            <person name="Ko S."/>
            <person name="Ahn C.-Y."/>
            <person name="Oh H.-M."/>
        </authorList>
    </citation>
    <scope>NUCLEOTIDE SEQUENCE</scope>
    <source>
        <strain evidence="3">DH6</strain>
    </source>
</reference>
<evidence type="ECO:0000313" key="4">
    <source>
        <dbReference type="Proteomes" id="UP000628448"/>
    </source>
</evidence>
<evidence type="ECO:0000256" key="2">
    <source>
        <dbReference type="ARBA" id="ARBA00023315"/>
    </source>
</evidence>
<dbReference type="NCBIfam" id="TIGR03991">
    <property type="entry name" value="alt_bact_glmU"/>
    <property type="match status" value="1"/>
</dbReference>
<dbReference type="Pfam" id="PF13562">
    <property type="entry name" value="NTP_transf_4"/>
    <property type="match status" value="1"/>
</dbReference>
<dbReference type="PANTHER" id="PTHR43584">
    <property type="entry name" value="NUCLEOTIDYL TRANSFERASE"/>
    <property type="match status" value="1"/>
</dbReference>
<proteinExistence type="predicted"/>
<keyword evidence="1" id="KW-0808">Transferase</keyword>
<dbReference type="GO" id="GO:0016746">
    <property type="term" value="F:acyltransferase activity"/>
    <property type="evidence" value="ECO:0007669"/>
    <property type="project" value="UniProtKB-KW"/>
</dbReference>
<dbReference type="GO" id="GO:0016779">
    <property type="term" value="F:nucleotidyltransferase activity"/>
    <property type="evidence" value="ECO:0007669"/>
    <property type="project" value="UniProtKB-ARBA"/>
</dbReference>
<organism evidence="3 4">
    <name type="scientific">Panacibacter microcysteis</name>
    <dbReference type="NCBI Taxonomy" id="2793269"/>
    <lineage>
        <taxon>Bacteria</taxon>
        <taxon>Pseudomonadati</taxon>
        <taxon>Bacteroidota</taxon>
        <taxon>Chitinophagia</taxon>
        <taxon>Chitinophagales</taxon>
        <taxon>Chitinophagaceae</taxon>
        <taxon>Panacibacter</taxon>
    </lineage>
</organism>
<evidence type="ECO:0000256" key="1">
    <source>
        <dbReference type="ARBA" id="ARBA00022679"/>
    </source>
</evidence>
<dbReference type="RefSeq" id="WP_196992745.1">
    <property type="nucleotide sequence ID" value="NZ_JADWYR010000003.1"/>
</dbReference>
<dbReference type="Proteomes" id="UP000628448">
    <property type="component" value="Unassembled WGS sequence"/>
</dbReference>
<dbReference type="InterPro" id="IPR023917">
    <property type="entry name" value="Bifunctiontional_GlmU_bac-type"/>
</dbReference>
<dbReference type="AlphaFoldDB" id="A0A931MDF1"/>